<reference evidence="5" key="1">
    <citation type="submission" date="2022-11" db="EMBL/GenBank/DDBJ databases">
        <authorList>
            <person name="Johnson J.D."/>
        </authorList>
    </citation>
    <scope>NUCLEOTIDE SEQUENCE</scope>
    <source>
        <strain evidence="5">E28</strain>
    </source>
</reference>
<protein>
    <submittedName>
        <fullName evidence="5">Restriction endonuclease subunit S</fullName>
        <ecNumber evidence="5">3.1.21.-</ecNumber>
    </submittedName>
</protein>
<dbReference type="Pfam" id="PF01420">
    <property type="entry name" value="Methylase_S"/>
    <property type="match status" value="1"/>
</dbReference>
<accession>A0ABT3PGY0</accession>
<dbReference type="PANTHER" id="PTHR30408:SF13">
    <property type="entry name" value="TYPE I RESTRICTION ENZYME HINDI SPECIFICITY SUBUNIT"/>
    <property type="match status" value="1"/>
</dbReference>
<dbReference type="PANTHER" id="PTHR30408">
    <property type="entry name" value="TYPE-1 RESTRICTION ENZYME ECOKI SPECIFICITY PROTEIN"/>
    <property type="match status" value="1"/>
</dbReference>
<dbReference type="Proteomes" id="UP001209889">
    <property type="component" value="Unassembled WGS sequence"/>
</dbReference>
<feature type="non-terminal residue" evidence="5">
    <location>
        <position position="139"/>
    </location>
</feature>
<sequence length="139" mass="15407">MLQKMFPKKGEKNPEIRFSGFTDDWEQRELGTISDIIGGGTPSTSNSEYWNGDIDWYSPVEIGEQIYVFGSQKKITKLGLEKSSAKILPVGTVLFTSRAGIGNTAILAKEGCTNQGFQSIIPHQNELDSYLNITEAEEK</sequence>
<dbReference type="GO" id="GO:0016787">
    <property type="term" value="F:hydrolase activity"/>
    <property type="evidence" value="ECO:0007669"/>
    <property type="project" value="UniProtKB-KW"/>
</dbReference>
<reference evidence="5" key="2">
    <citation type="submission" date="2024-05" db="EMBL/GenBank/DDBJ databases">
        <title>Streptococcus macedonicus and Acinetobacter baumannii: co-inhabitants of the cheese production environment.</title>
        <authorList>
            <person name="Johnson J."/>
            <person name="Curtin C."/>
            <person name="Waite-Cusic J."/>
        </authorList>
    </citation>
    <scope>NUCLEOTIDE SEQUENCE</scope>
    <source>
        <strain evidence="5">E28</strain>
    </source>
</reference>
<gene>
    <name evidence="5" type="ORF">OQH01_11320</name>
</gene>
<evidence type="ECO:0000313" key="5">
    <source>
        <dbReference type="EMBL" id="MCW8679033.1"/>
    </source>
</evidence>
<keyword evidence="2" id="KW-0680">Restriction system</keyword>
<comment type="similarity">
    <text evidence="1">Belongs to the type-I restriction system S methylase family.</text>
</comment>
<evidence type="ECO:0000256" key="3">
    <source>
        <dbReference type="ARBA" id="ARBA00023125"/>
    </source>
</evidence>
<dbReference type="EC" id="3.1.21.-" evidence="5"/>
<feature type="domain" description="Type I restriction modification DNA specificity" evidence="4">
    <location>
        <begin position="23"/>
        <end position="128"/>
    </location>
</feature>
<keyword evidence="6" id="KW-1185">Reference proteome</keyword>
<comment type="caution">
    <text evidence="5">The sequence shown here is derived from an EMBL/GenBank/DDBJ whole genome shotgun (WGS) entry which is preliminary data.</text>
</comment>
<keyword evidence="3" id="KW-0238">DNA-binding</keyword>
<keyword evidence="5" id="KW-0540">Nuclease</keyword>
<organism evidence="5 6">
    <name type="scientific">Streptococcus macedonicus</name>
    <name type="common">Streptococcus gallolyticus macedonicus</name>
    <dbReference type="NCBI Taxonomy" id="59310"/>
    <lineage>
        <taxon>Bacteria</taxon>
        <taxon>Bacillati</taxon>
        <taxon>Bacillota</taxon>
        <taxon>Bacilli</taxon>
        <taxon>Lactobacillales</taxon>
        <taxon>Streptococcaceae</taxon>
        <taxon>Streptococcus</taxon>
    </lineage>
</organism>
<dbReference type="Gene3D" id="3.90.220.20">
    <property type="entry name" value="DNA methylase specificity domains"/>
    <property type="match status" value="1"/>
</dbReference>
<name>A0ABT3PGY0_STRMC</name>
<proteinExistence type="inferred from homology"/>
<keyword evidence="5" id="KW-0255">Endonuclease</keyword>
<dbReference type="InterPro" id="IPR000055">
    <property type="entry name" value="Restrct_endonuc_typeI_TRD"/>
</dbReference>
<dbReference type="SUPFAM" id="SSF116734">
    <property type="entry name" value="DNA methylase specificity domain"/>
    <property type="match status" value="1"/>
</dbReference>
<evidence type="ECO:0000256" key="2">
    <source>
        <dbReference type="ARBA" id="ARBA00022747"/>
    </source>
</evidence>
<dbReference type="InterPro" id="IPR052021">
    <property type="entry name" value="Type-I_RS_S_subunit"/>
</dbReference>
<dbReference type="InterPro" id="IPR044946">
    <property type="entry name" value="Restrct_endonuc_typeI_TRD_sf"/>
</dbReference>
<dbReference type="GO" id="GO:0004519">
    <property type="term" value="F:endonuclease activity"/>
    <property type="evidence" value="ECO:0007669"/>
    <property type="project" value="UniProtKB-KW"/>
</dbReference>
<evidence type="ECO:0000313" key="6">
    <source>
        <dbReference type="Proteomes" id="UP001209889"/>
    </source>
</evidence>
<evidence type="ECO:0000256" key="1">
    <source>
        <dbReference type="ARBA" id="ARBA00010923"/>
    </source>
</evidence>
<dbReference type="RefSeq" id="WP_265644294.1">
    <property type="nucleotide sequence ID" value="NZ_JAPHIY010000143.1"/>
</dbReference>
<keyword evidence="5" id="KW-0378">Hydrolase</keyword>
<dbReference type="EMBL" id="JAPHJC010000145">
    <property type="protein sequence ID" value="MCW8679033.1"/>
    <property type="molecule type" value="Genomic_DNA"/>
</dbReference>
<evidence type="ECO:0000259" key="4">
    <source>
        <dbReference type="Pfam" id="PF01420"/>
    </source>
</evidence>